<keyword evidence="3" id="KW-1185">Reference proteome</keyword>
<evidence type="ECO:0000313" key="2">
    <source>
        <dbReference type="EMBL" id="BBO34094.1"/>
    </source>
</evidence>
<proteinExistence type="predicted"/>
<protein>
    <submittedName>
        <fullName evidence="2">Uncharacterized protein</fullName>
    </submittedName>
</protein>
<gene>
    <name evidence="2" type="ORF">PLANPX_3706</name>
</gene>
<sequence>MAFAIAIITTMLTAWVNSGGSTEQKPHDICSAQAAAASATGTSAASIQRASYSANEGPTVVPRLGDNQSSVGALLEP</sequence>
<dbReference type="AlphaFoldDB" id="A0A5K7XBC4"/>
<reference evidence="3" key="1">
    <citation type="submission" date="2019-10" db="EMBL/GenBank/DDBJ databases">
        <title>Lacipirellula parvula gen. nov., sp. nov., representing a lineage of planctomycetes widespread in freshwater anoxic habitats, and description of the family Lacipirellulaceae.</title>
        <authorList>
            <person name="Dedysh S.N."/>
            <person name="Kulichevskaya I.S."/>
            <person name="Beletsky A.V."/>
            <person name="Rakitin A.L."/>
            <person name="Mardanov A.V."/>
            <person name="Ivanova A.A."/>
            <person name="Saltykova V.X."/>
            <person name="Rijpstra W.I.C."/>
            <person name="Sinninghe Damste J.S."/>
            <person name="Ravin N.V."/>
        </authorList>
    </citation>
    <scope>NUCLEOTIDE SEQUENCE [LARGE SCALE GENOMIC DNA]</scope>
    <source>
        <strain evidence="3">PX69</strain>
    </source>
</reference>
<name>A0A5K7XBC4_9BACT</name>
<feature type="region of interest" description="Disordered" evidence="1">
    <location>
        <begin position="56"/>
        <end position="77"/>
    </location>
</feature>
<dbReference type="Proteomes" id="UP000326837">
    <property type="component" value="Chromosome"/>
</dbReference>
<dbReference type="KEGG" id="lpav:PLANPX_3706"/>
<organism evidence="2 3">
    <name type="scientific">Lacipirellula parvula</name>
    <dbReference type="NCBI Taxonomy" id="2650471"/>
    <lineage>
        <taxon>Bacteria</taxon>
        <taxon>Pseudomonadati</taxon>
        <taxon>Planctomycetota</taxon>
        <taxon>Planctomycetia</taxon>
        <taxon>Pirellulales</taxon>
        <taxon>Lacipirellulaceae</taxon>
        <taxon>Lacipirellula</taxon>
    </lineage>
</organism>
<dbReference type="EMBL" id="AP021861">
    <property type="protein sequence ID" value="BBO34094.1"/>
    <property type="molecule type" value="Genomic_DNA"/>
</dbReference>
<accession>A0A5K7XBC4</accession>
<evidence type="ECO:0000313" key="3">
    <source>
        <dbReference type="Proteomes" id="UP000326837"/>
    </source>
</evidence>
<evidence type="ECO:0000256" key="1">
    <source>
        <dbReference type="SAM" id="MobiDB-lite"/>
    </source>
</evidence>